<sequence>MIKVDQAVKTYGRKRALDGVSAEFRNGQIIGIVGENGSGKSTLLKMMAGLLLPDSGSVEIGGTPVTRTLAGREIAYMADADLFFPYFNTEQLFGFYATQFDDFSIQKARQAADFLGLDRSVKLKSLSKGNRGRAKIAATLGREPEAYLLDEPFSGLDPMVRGEIVKGLIRFTDPERQVVIMTTHELQDAAPLLDEIAVMKAGRIIAHESAEEIRENHRGGPSAWMKSLYEKERDPIGARS</sequence>
<gene>
    <name evidence="4" type="ORF">ABID49_000079</name>
</gene>
<evidence type="ECO:0000313" key="4">
    <source>
        <dbReference type="EMBL" id="MET3574203.1"/>
    </source>
</evidence>
<evidence type="ECO:0000259" key="3">
    <source>
        <dbReference type="PROSITE" id="PS50893"/>
    </source>
</evidence>
<dbReference type="InterPro" id="IPR003439">
    <property type="entry name" value="ABC_transporter-like_ATP-bd"/>
</dbReference>
<name>A0ABV2G7E6_9BACL</name>
<dbReference type="CDD" id="cd03230">
    <property type="entry name" value="ABC_DR_subfamily_A"/>
    <property type="match status" value="1"/>
</dbReference>
<dbReference type="PANTHER" id="PTHR43158:SF1">
    <property type="entry name" value="ABC TRANSPORTER, ATP-BINDING PROTEIN"/>
    <property type="match status" value="1"/>
</dbReference>
<dbReference type="PROSITE" id="PS50893">
    <property type="entry name" value="ABC_TRANSPORTER_2"/>
    <property type="match status" value="1"/>
</dbReference>
<dbReference type="PANTHER" id="PTHR43158">
    <property type="entry name" value="SKFA PEPTIDE EXPORT ATP-BINDING PROTEIN SKFE"/>
    <property type="match status" value="1"/>
</dbReference>
<evidence type="ECO:0000313" key="5">
    <source>
        <dbReference type="Proteomes" id="UP001549099"/>
    </source>
</evidence>
<feature type="domain" description="ABC transporter" evidence="3">
    <location>
        <begin position="2"/>
        <end position="226"/>
    </location>
</feature>
<dbReference type="SUPFAM" id="SSF52540">
    <property type="entry name" value="P-loop containing nucleoside triphosphate hydrolases"/>
    <property type="match status" value="1"/>
</dbReference>
<accession>A0ABV2G7E6</accession>
<dbReference type="InterPro" id="IPR003593">
    <property type="entry name" value="AAA+_ATPase"/>
</dbReference>
<keyword evidence="1" id="KW-0547">Nucleotide-binding</keyword>
<comment type="caution">
    <text evidence="4">The sequence shown here is derived from an EMBL/GenBank/DDBJ whole genome shotgun (WGS) entry which is preliminary data.</text>
</comment>
<proteinExistence type="predicted"/>
<protein>
    <submittedName>
        <fullName evidence="4">ABC-2 type transport system ATP-binding protein</fullName>
    </submittedName>
</protein>
<dbReference type="Proteomes" id="UP001549099">
    <property type="component" value="Unassembled WGS sequence"/>
</dbReference>
<evidence type="ECO:0000256" key="1">
    <source>
        <dbReference type="ARBA" id="ARBA00022741"/>
    </source>
</evidence>
<dbReference type="RefSeq" id="WP_354194194.1">
    <property type="nucleotide sequence ID" value="NZ_JBEPLW010000001.1"/>
</dbReference>
<dbReference type="InterPro" id="IPR027417">
    <property type="entry name" value="P-loop_NTPase"/>
</dbReference>
<dbReference type="Gene3D" id="3.40.50.300">
    <property type="entry name" value="P-loop containing nucleotide triphosphate hydrolases"/>
    <property type="match status" value="1"/>
</dbReference>
<keyword evidence="2 4" id="KW-0067">ATP-binding</keyword>
<evidence type="ECO:0000256" key="2">
    <source>
        <dbReference type="ARBA" id="ARBA00022840"/>
    </source>
</evidence>
<dbReference type="GO" id="GO:0005524">
    <property type="term" value="F:ATP binding"/>
    <property type="evidence" value="ECO:0007669"/>
    <property type="project" value="UniProtKB-KW"/>
</dbReference>
<dbReference type="Pfam" id="PF00005">
    <property type="entry name" value="ABC_tran"/>
    <property type="match status" value="1"/>
</dbReference>
<organism evidence="4 5">
    <name type="scientific">Bhargavaea ullalensis</name>
    <dbReference type="NCBI Taxonomy" id="1265685"/>
    <lineage>
        <taxon>Bacteria</taxon>
        <taxon>Bacillati</taxon>
        <taxon>Bacillota</taxon>
        <taxon>Bacilli</taxon>
        <taxon>Bacillales</taxon>
        <taxon>Caryophanaceae</taxon>
        <taxon>Bhargavaea</taxon>
    </lineage>
</organism>
<dbReference type="EMBL" id="JBEPLW010000001">
    <property type="protein sequence ID" value="MET3574203.1"/>
    <property type="molecule type" value="Genomic_DNA"/>
</dbReference>
<reference evidence="4 5" key="1">
    <citation type="submission" date="2024-06" db="EMBL/GenBank/DDBJ databases">
        <title>Genomic Encyclopedia of Type Strains, Phase IV (KMG-IV): sequencing the most valuable type-strain genomes for metagenomic binning, comparative biology and taxonomic classification.</title>
        <authorList>
            <person name="Goeker M."/>
        </authorList>
    </citation>
    <scope>NUCLEOTIDE SEQUENCE [LARGE SCALE GENOMIC DNA]</scope>
    <source>
        <strain evidence="4 5">DSM 26128</strain>
    </source>
</reference>
<dbReference type="SMART" id="SM00382">
    <property type="entry name" value="AAA"/>
    <property type="match status" value="1"/>
</dbReference>
<keyword evidence="5" id="KW-1185">Reference proteome</keyword>